<sequence>MSSIYLEILDNDRRAIFKKLSNFKDRGYLAGGTALALQINHRKSYDFDIFLGKPISRFFVRDVKNIFGEIKIVSQSGDQLSIFTKENIKIDFVYYWYKRIDALINTTSIGLAGILDIVADKAATIGRRAVWRDYIDIYFILKLGIFDLSKIISLGKEKFGGEFNDALFLEQLVYFKDLQITDAQFIGDSVPEKDIKEYLERTVREYSKI</sequence>
<protein>
    <recommendedName>
        <fullName evidence="3">Nucleotidyl transferase AbiEii/AbiGii toxin family protein</fullName>
    </recommendedName>
</protein>
<accession>A0A2H0XDT7</accession>
<dbReference type="Pfam" id="PF08843">
    <property type="entry name" value="AbiEii"/>
    <property type="match status" value="1"/>
</dbReference>
<reference evidence="2" key="1">
    <citation type="submission" date="2017-09" db="EMBL/GenBank/DDBJ databases">
        <title>Depth-based differentiation of microbial function through sediment-hosted aquifers and enrichment of novel symbionts in the deep terrestrial subsurface.</title>
        <authorList>
            <person name="Probst A.J."/>
            <person name="Ladd B."/>
            <person name="Jarett J.K."/>
            <person name="Geller-Mcgrath D.E."/>
            <person name="Sieber C.M.K."/>
            <person name="Emerson J.B."/>
            <person name="Anantharaman K."/>
            <person name="Thomas B.C."/>
            <person name="Malmstrom R."/>
            <person name="Stieglmeier M."/>
            <person name="Klingl A."/>
            <person name="Woyke T."/>
            <person name="Ryan C.M."/>
            <person name="Banfield J.F."/>
        </authorList>
    </citation>
    <scope>NUCLEOTIDE SEQUENCE [LARGE SCALE GENOMIC DNA]</scope>
</reference>
<dbReference type="EMBL" id="PEYT01000016">
    <property type="protein sequence ID" value="PIS23083.1"/>
    <property type="molecule type" value="Genomic_DNA"/>
</dbReference>
<evidence type="ECO:0000313" key="1">
    <source>
        <dbReference type="EMBL" id="PIS23083.1"/>
    </source>
</evidence>
<gene>
    <name evidence="1" type="ORF">COT49_02020</name>
</gene>
<dbReference type="Proteomes" id="UP000230340">
    <property type="component" value="Unassembled WGS sequence"/>
</dbReference>
<name>A0A2H0XDT7_UNCKA</name>
<comment type="caution">
    <text evidence="1">The sequence shown here is derived from an EMBL/GenBank/DDBJ whole genome shotgun (WGS) entry which is preliminary data.</text>
</comment>
<evidence type="ECO:0008006" key="3">
    <source>
        <dbReference type="Google" id="ProtNLM"/>
    </source>
</evidence>
<evidence type="ECO:0000313" key="2">
    <source>
        <dbReference type="Proteomes" id="UP000230340"/>
    </source>
</evidence>
<organism evidence="1 2">
    <name type="scientific">candidate division WWE3 bacterium CG08_land_8_20_14_0_20_40_13</name>
    <dbReference type="NCBI Taxonomy" id="1975084"/>
    <lineage>
        <taxon>Bacteria</taxon>
        <taxon>Katanobacteria</taxon>
    </lineage>
</organism>
<dbReference type="InterPro" id="IPR014942">
    <property type="entry name" value="AbiEii"/>
</dbReference>
<dbReference type="AlphaFoldDB" id="A0A2H0XDT7"/>
<proteinExistence type="predicted"/>